<evidence type="ECO:0000313" key="3">
    <source>
        <dbReference type="Proteomes" id="UP000295163"/>
    </source>
</evidence>
<sequence>MNRISHVLRTSTPDEENAQDLSTPAADTSDGLVDAQTAEKFQQAVEQRLNEPAPAEAGTGEQTADADPDDDNPVTMDNPE</sequence>
<dbReference type="EMBL" id="SMZT01000001">
    <property type="protein sequence ID" value="TDL46531.1"/>
    <property type="molecule type" value="Genomic_DNA"/>
</dbReference>
<comment type="caution">
    <text evidence="2">The sequence shown here is derived from an EMBL/GenBank/DDBJ whole genome shotgun (WGS) entry which is preliminary data.</text>
</comment>
<accession>A0A4R5YP56</accession>
<gene>
    <name evidence="2" type="ORF">E2R59_00455</name>
</gene>
<feature type="region of interest" description="Disordered" evidence="1">
    <location>
        <begin position="46"/>
        <end position="80"/>
    </location>
</feature>
<feature type="region of interest" description="Disordered" evidence="1">
    <location>
        <begin position="1"/>
        <end position="30"/>
    </location>
</feature>
<organism evidence="2 3">
    <name type="scientific">Kocuria rosea</name>
    <name type="common">Deinococcus erythromyxa</name>
    <name type="synonym">Micrococcus rubens</name>
    <dbReference type="NCBI Taxonomy" id="1275"/>
    <lineage>
        <taxon>Bacteria</taxon>
        <taxon>Bacillati</taxon>
        <taxon>Actinomycetota</taxon>
        <taxon>Actinomycetes</taxon>
        <taxon>Micrococcales</taxon>
        <taxon>Micrococcaceae</taxon>
        <taxon>Kocuria</taxon>
    </lineage>
</organism>
<reference evidence="2 3" key="1">
    <citation type="submission" date="2019-03" db="EMBL/GenBank/DDBJ databases">
        <title>Genome Sequencing and Assembly of Various Microbes Isolated from Partially Reclaimed Soil and Acid Mine Drainage (AMD) Site.</title>
        <authorList>
            <person name="Steinbock B."/>
            <person name="Bechtold R."/>
            <person name="Sevigny J.L."/>
            <person name="Thomas D."/>
            <person name="Cuthill L.R."/>
            <person name="Aveiro Johannsen E.J."/>
            <person name="Thomas K."/>
            <person name="Ghosh A."/>
        </authorList>
    </citation>
    <scope>NUCLEOTIDE SEQUENCE [LARGE SCALE GENOMIC DNA]</scope>
    <source>
        <strain evidence="2 3">S-A3</strain>
    </source>
</reference>
<proteinExistence type="predicted"/>
<name>A0A4R5YP56_KOCRO</name>
<evidence type="ECO:0000256" key="1">
    <source>
        <dbReference type="SAM" id="MobiDB-lite"/>
    </source>
</evidence>
<dbReference type="GeneID" id="64345862"/>
<protein>
    <submittedName>
        <fullName evidence="2">Uncharacterized protein</fullName>
    </submittedName>
</protein>
<dbReference type="AlphaFoldDB" id="A0A4R5YP56"/>
<dbReference type="Proteomes" id="UP000295163">
    <property type="component" value="Unassembled WGS sequence"/>
</dbReference>
<evidence type="ECO:0000313" key="2">
    <source>
        <dbReference type="EMBL" id="TDL46531.1"/>
    </source>
</evidence>
<dbReference type="RefSeq" id="WP_133408810.1">
    <property type="nucleotide sequence ID" value="NZ_SMZT01000001.1"/>
</dbReference>